<feature type="compositionally biased region" description="Basic and acidic residues" evidence="10">
    <location>
        <begin position="574"/>
        <end position="583"/>
    </location>
</feature>
<evidence type="ECO:0000313" key="14">
    <source>
        <dbReference type="EMBL" id="MBB3022572.1"/>
    </source>
</evidence>
<comment type="caution">
    <text evidence="14">The sequence shown here is derived from an EMBL/GenBank/DDBJ whole genome shotgun (WGS) entry which is preliminary data.</text>
</comment>
<feature type="domain" description="Protein translocase subunit SecDF P1" evidence="12">
    <location>
        <begin position="64"/>
        <end position="120"/>
    </location>
</feature>
<evidence type="ECO:0000256" key="1">
    <source>
        <dbReference type="ARBA" id="ARBA00004651"/>
    </source>
</evidence>
<comment type="caution">
    <text evidence="9">Lacks conserved residue(s) required for the propagation of feature annotation.</text>
</comment>
<feature type="region of interest" description="Disordered" evidence="10">
    <location>
        <begin position="544"/>
        <end position="589"/>
    </location>
</feature>
<feature type="domain" description="Protein export membrane protein SecD/SecF C-terminal" evidence="11">
    <location>
        <begin position="341"/>
        <end position="519"/>
    </location>
</feature>
<comment type="subunit">
    <text evidence="9">Forms a complex with SecF. Part of the essential Sec protein translocation apparatus which comprises SecA, SecYEG and auxiliary proteins SecDF. Other proteins may also be involved.</text>
</comment>
<sequence>MPVRRIALSAFAVLLILVCGGLGLAVATQGWQAQPKYALDLEGGTQVILKARSNTGEPISSEQMNQARNIIAQRVNAMGVAETEISVQGGTNIMVSVPGSIDQKTSDALRRTATLAFRPVLIQGAPNATASDGGGSDGTSEIDQAKAQAASDGGGAQAAPKATGSDAGGASDAGGGASPTVVNGKPAWSLEQITPEVEKQWTSLDCTDAEVRRNHDVNSAPKSAVVACAPDGSAKYILGPETADGTSITDAKAAPQENSTYYQVSMNFDKAGGKAFGDMTTALFNGEGATGQFAIVLDSLVISAPQVQAPTYGGASITGNFSADSAQELADQLKFGALPLEFTVESEQEISATLGGDQLQKGLIAGLIGLVLVVVYAFFQYRVLAIVTTLSLLTMGMLAYGIITIMSNMSEIGFRLSLAGVAGLIVSIAFTADSFIVYFERVRDEIRDGRGIRAAVDHGWDRAKRTILASDAVNLIAAVVLYLVSAGSVRGFAFTLGLTTVLDLVVVFLFTHPILQTLVRTNFFGKGHPMSGLDPAQLGRNVPAYAGRGRFRSPDERKGRRSRRGGDDAPTETLAERKVRLEREMEDDA</sequence>
<dbReference type="HAMAP" id="MF_01463_B">
    <property type="entry name" value="SecD_B"/>
    <property type="match status" value="1"/>
</dbReference>
<evidence type="ECO:0000256" key="6">
    <source>
        <dbReference type="ARBA" id="ARBA00022989"/>
    </source>
</evidence>
<evidence type="ECO:0000256" key="7">
    <source>
        <dbReference type="ARBA" id="ARBA00023010"/>
    </source>
</evidence>
<dbReference type="RefSeq" id="WP_183374738.1">
    <property type="nucleotide sequence ID" value="NZ_CBCSFZ010000021.1"/>
</dbReference>
<dbReference type="PANTHER" id="PTHR30081">
    <property type="entry name" value="PROTEIN-EXPORT MEMBRANE PROTEIN SEC"/>
    <property type="match status" value="1"/>
</dbReference>
<dbReference type="GO" id="GO:0006605">
    <property type="term" value="P:protein targeting"/>
    <property type="evidence" value="ECO:0007669"/>
    <property type="project" value="UniProtKB-UniRule"/>
</dbReference>
<name>A0A839QRD1_9MICO</name>
<keyword evidence="2 9" id="KW-0813">Transport</keyword>
<dbReference type="GO" id="GO:0015450">
    <property type="term" value="F:protein-transporting ATPase activity"/>
    <property type="evidence" value="ECO:0007669"/>
    <property type="project" value="InterPro"/>
</dbReference>
<feature type="transmembrane region" description="Helical" evidence="9">
    <location>
        <begin position="467"/>
        <end position="485"/>
    </location>
</feature>
<dbReference type="Pfam" id="PF22599">
    <property type="entry name" value="SecDF_P1_head"/>
    <property type="match status" value="1"/>
</dbReference>
<evidence type="ECO:0000256" key="10">
    <source>
        <dbReference type="SAM" id="MobiDB-lite"/>
    </source>
</evidence>
<proteinExistence type="inferred from homology"/>
<dbReference type="InterPro" id="IPR054384">
    <property type="entry name" value="SecDF_P1_head"/>
</dbReference>
<dbReference type="AlphaFoldDB" id="A0A839QRD1"/>
<comment type="function">
    <text evidence="9">Part of the Sec protein translocase complex. Interacts with the SecYEG preprotein conducting channel. SecDF uses the proton motive force (PMF) to complete protein translocation after the ATP-dependent function of SecA.</text>
</comment>
<dbReference type="Gene3D" id="3.30.70.3220">
    <property type="match status" value="1"/>
</dbReference>
<reference evidence="14 15" key="1">
    <citation type="submission" date="2020-08" db="EMBL/GenBank/DDBJ databases">
        <title>Sequencing the genomes of 1000 actinobacteria strains.</title>
        <authorList>
            <person name="Klenk H.-P."/>
        </authorList>
    </citation>
    <scope>NUCLEOTIDE SEQUENCE [LARGE SCALE GENOMIC DNA]</scope>
    <source>
        <strain evidence="14 15">DSM 23040</strain>
    </source>
</reference>
<dbReference type="Proteomes" id="UP000568050">
    <property type="component" value="Unassembled WGS sequence"/>
</dbReference>
<dbReference type="InterPro" id="IPR022813">
    <property type="entry name" value="SecD/SecF_arch_bac"/>
</dbReference>
<keyword evidence="6 9" id="KW-1133">Transmembrane helix</keyword>
<evidence type="ECO:0000313" key="15">
    <source>
        <dbReference type="Proteomes" id="UP000568050"/>
    </source>
</evidence>
<protein>
    <recommendedName>
        <fullName evidence="9">Protein translocase subunit SecD</fullName>
    </recommendedName>
</protein>
<dbReference type="SUPFAM" id="SSF82866">
    <property type="entry name" value="Multidrug efflux transporter AcrB transmembrane domain"/>
    <property type="match status" value="1"/>
</dbReference>
<dbReference type="NCBIfam" id="TIGR00916">
    <property type="entry name" value="2A0604s01"/>
    <property type="match status" value="1"/>
</dbReference>
<dbReference type="GO" id="GO:0065002">
    <property type="term" value="P:intracellular protein transmembrane transport"/>
    <property type="evidence" value="ECO:0007669"/>
    <property type="project" value="UniProtKB-UniRule"/>
</dbReference>
<dbReference type="InterPro" id="IPR048634">
    <property type="entry name" value="SecD_SecF_C"/>
</dbReference>
<dbReference type="Pfam" id="PF21760">
    <property type="entry name" value="SecD_1st"/>
    <property type="match status" value="1"/>
</dbReference>
<evidence type="ECO:0000256" key="4">
    <source>
        <dbReference type="ARBA" id="ARBA00022692"/>
    </source>
</evidence>
<evidence type="ECO:0000256" key="9">
    <source>
        <dbReference type="HAMAP-Rule" id="MF_01463"/>
    </source>
</evidence>
<organism evidence="14 15">
    <name type="scientific">Helcobacillus massiliensis</name>
    <dbReference type="NCBI Taxonomy" id="521392"/>
    <lineage>
        <taxon>Bacteria</taxon>
        <taxon>Bacillati</taxon>
        <taxon>Actinomycetota</taxon>
        <taxon>Actinomycetes</taxon>
        <taxon>Micrococcales</taxon>
        <taxon>Dermabacteraceae</taxon>
        <taxon>Helcobacillus</taxon>
    </lineage>
</organism>
<dbReference type="InterPro" id="IPR055344">
    <property type="entry name" value="SecD_SecF_C_bact"/>
</dbReference>
<keyword evidence="5 9" id="KW-0653">Protein transport</keyword>
<keyword evidence="15" id="KW-1185">Reference proteome</keyword>
<comment type="similarity">
    <text evidence="9">Belongs to the SecD/SecF family. SecD subfamily.</text>
</comment>
<accession>A0A839QRD1</accession>
<dbReference type="GO" id="GO:0043952">
    <property type="term" value="P:protein transport by the Sec complex"/>
    <property type="evidence" value="ECO:0007669"/>
    <property type="project" value="UniProtKB-UniRule"/>
</dbReference>
<feature type="transmembrane region" description="Helical" evidence="9">
    <location>
        <begin position="362"/>
        <end position="379"/>
    </location>
</feature>
<gene>
    <name evidence="9" type="primary">secD</name>
    <name evidence="14" type="ORF">FHX50_000820</name>
</gene>
<dbReference type="EMBL" id="JACHWP010000001">
    <property type="protein sequence ID" value="MBB3022572.1"/>
    <property type="molecule type" value="Genomic_DNA"/>
</dbReference>
<keyword evidence="3 9" id="KW-1003">Cell membrane</keyword>
<feature type="transmembrane region" description="Helical" evidence="9">
    <location>
        <begin position="491"/>
        <end position="510"/>
    </location>
</feature>
<dbReference type="NCBIfam" id="TIGR01129">
    <property type="entry name" value="secD"/>
    <property type="match status" value="1"/>
</dbReference>
<keyword evidence="7 9" id="KW-0811">Translocation</keyword>
<comment type="subcellular location">
    <subcellularLocation>
        <location evidence="1 9">Cell membrane</location>
        <topology evidence="1 9">Multi-pass membrane protein</topology>
    </subcellularLocation>
</comment>
<evidence type="ECO:0000259" key="11">
    <source>
        <dbReference type="Pfam" id="PF02355"/>
    </source>
</evidence>
<keyword evidence="4 9" id="KW-0812">Transmembrane</keyword>
<dbReference type="Pfam" id="PF02355">
    <property type="entry name" value="SecD_SecF_C"/>
    <property type="match status" value="1"/>
</dbReference>
<evidence type="ECO:0000256" key="3">
    <source>
        <dbReference type="ARBA" id="ARBA00022475"/>
    </source>
</evidence>
<evidence type="ECO:0000256" key="2">
    <source>
        <dbReference type="ARBA" id="ARBA00022448"/>
    </source>
</evidence>
<evidence type="ECO:0000256" key="8">
    <source>
        <dbReference type="ARBA" id="ARBA00023136"/>
    </source>
</evidence>
<evidence type="ECO:0000259" key="13">
    <source>
        <dbReference type="Pfam" id="PF22599"/>
    </source>
</evidence>
<feature type="transmembrane region" description="Helical" evidence="9">
    <location>
        <begin position="386"/>
        <end position="406"/>
    </location>
</feature>
<dbReference type="InterPro" id="IPR048631">
    <property type="entry name" value="SecD_1st"/>
</dbReference>
<dbReference type="InterPro" id="IPR005791">
    <property type="entry name" value="SecD"/>
</dbReference>
<dbReference type="Gene3D" id="1.20.1640.10">
    <property type="entry name" value="Multidrug efflux transporter AcrB transmembrane domain"/>
    <property type="match status" value="1"/>
</dbReference>
<dbReference type="GO" id="GO:0005886">
    <property type="term" value="C:plasma membrane"/>
    <property type="evidence" value="ECO:0007669"/>
    <property type="project" value="UniProtKB-SubCell"/>
</dbReference>
<dbReference type="PANTHER" id="PTHR30081:SF1">
    <property type="entry name" value="PROTEIN TRANSLOCASE SUBUNIT SECD"/>
    <property type="match status" value="1"/>
</dbReference>
<feature type="transmembrane region" description="Helical" evidence="9">
    <location>
        <begin position="418"/>
        <end position="439"/>
    </location>
</feature>
<keyword evidence="8 9" id="KW-0472">Membrane</keyword>
<evidence type="ECO:0000259" key="12">
    <source>
        <dbReference type="Pfam" id="PF21760"/>
    </source>
</evidence>
<feature type="region of interest" description="Disordered" evidence="10">
    <location>
        <begin position="125"/>
        <end position="184"/>
    </location>
</feature>
<evidence type="ECO:0000256" key="5">
    <source>
        <dbReference type="ARBA" id="ARBA00022927"/>
    </source>
</evidence>
<dbReference type="Gene3D" id="3.30.1360.200">
    <property type="match status" value="1"/>
</dbReference>
<feature type="domain" description="SecDF P1 head subdomain" evidence="13">
    <location>
        <begin position="234"/>
        <end position="339"/>
    </location>
</feature>